<evidence type="ECO:0000313" key="2">
    <source>
        <dbReference type="EMBL" id="VAW01711.1"/>
    </source>
</evidence>
<organism evidence="2">
    <name type="scientific">hydrothermal vent metagenome</name>
    <dbReference type="NCBI Taxonomy" id="652676"/>
    <lineage>
        <taxon>unclassified sequences</taxon>
        <taxon>metagenomes</taxon>
        <taxon>ecological metagenomes</taxon>
    </lineage>
</organism>
<keyword evidence="1" id="KW-1133">Transmembrane helix</keyword>
<proteinExistence type="predicted"/>
<feature type="transmembrane region" description="Helical" evidence="1">
    <location>
        <begin position="149"/>
        <end position="171"/>
    </location>
</feature>
<evidence type="ECO:0000256" key="1">
    <source>
        <dbReference type="SAM" id="Phobius"/>
    </source>
</evidence>
<feature type="transmembrane region" description="Helical" evidence="1">
    <location>
        <begin position="242"/>
        <end position="261"/>
    </location>
</feature>
<accession>A0A3B0S6J4</accession>
<feature type="transmembrane region" description="Helical" evidence="1">
    <location>
        <begin position="370"/>
        <end position="393"/>
    </location>
</feature>
<protein>
    <submittedName>
        <fullName evidence="2">NnrS protein involved in response to NO</fullName>
    </submittedName>
</protein>
<dbReference type="InterPro" id="IPR010266">
    <property type="entry name" value="NnrS"/>
</dbReference>
<keyword evidence="1" id="KW-0812">Transmembrane</keyword>
<feature type="transmembrane region" description="Helical" evidence="1">
    <location>
        <begin position="273"/>
        <end position="295"/>
    </location>
</feature>
<feature type="transmembrane region" description="Helical" evidence="1">
    <location>
        <begin position="91"/>
        <end position="113"/>
    </location>
</feature>
<feature type="transmembrane region" description="Helical" evidence="1">
    <location>
        <begin position="119"/>
        <end position="137"/>
    </location>
</feature>
<feature type="transmembrane region" description="Helical" evidence="1">
    <location>
        <begin position="28"/>
        <end position="47"/>
    </location>
</feature>
<feature type="transmembrane region" description="Helical" evidence="1">
    <location>
        <begin position="67"/>
        <end position="84"/>
    </location>
</feature>
<reference evidence="2" key="1">
    <citation type="submission" date="2018-06" db="EMBL/GenBank/DDBJ databases">
        <authorList>
            <person name="Zhirakovskaya E."/>
        </authorList>
    </citation>
    <scope>NUCLEOTIDE SEQUENCE</scope>
</reference>
<keyword evidence="1" id="KW-0472">Membrane</keyword>
<dbReference type="Pfam" id="PF05940">
    <property type="entry name" value="NnrS"/>
    <property type="match status" value="1"/>
</dbReference>
<sequence>MPAAGQTAGDKRRAYDGPAFFSHGFRPFFFSAALFAGLAIPIWMAAFSHGYAVGPRGNALGWHGHEMVFGYVAAVIAGFVMTAIPNWTGRLPVMGMPLMALYLLWLAGRLAMFIGGNDLLIGTTDCLFLIAVAGFAWREVIAGRNWRNLPVCVVIAFLALANILDHAGGTLGLPYQFGLRMALALITSLMMLIGGRVIPSFTTNWMKKQGVAALPIAFGFYDKIALLVAVVVLLAWTVFPDARAVGVGFLIAAMLHVIRLLRWHGWHCGKDPLVLILHIAYFWIPVAFGSIGLAILRPDILTSPQALHALTAGAMGQLTLAIMTRASLGHCGRDLRAGTGTMLIYLFVFFGALLRIVLPFTEFNYALGMSIAGAIWAFGFLLFAAIYGPMLFVPRR</sequence>
<feature type="transmembrane region" description="Helical" evidence="1">
    <location>
        <begin position="340"/>
        <end position="358"/>
    </location>
</feature>
<feature type="transmembrane region" description="Helical" evidence="1">
    <location>
        <begin position="210"/>
        <end position="236"/>
    </location>
</feature>
<name>A0A3B0S6J4_9ZZZZ</name>
<dbReference type="AlphaFoldDB" id="A0A3B0S6J4"/>
<dbReference type="EMBL" id="UOEF01000332">
    <property type="protein sequence ID" value="VAW01711.1"/>
    <property type="molecule type" value="Genomic_DNA"/>
</dbReference>
<gene>
    <name evidence="2" type="ORF">MNBD_ALPHA04-18</name>
</gene>
<feature type="transmembrane region" description="Helical" evidence="1">
    <location>
        <begin position="307"/>
        <end position="328"/>
    </location>
</feature>
<feature type="transmembrane region" description="Helical" evidence="1">
    <location>
        <begin position="177"/>
        <end position="198"/>
    </location>
</feature>